<keyword evidence="2" id="KW-0663">Pyridoxal phosphate</keyword>
<comment type="cofactor">
    <cofactor evidence="1">
        <name>pyridoxal 5'-phosphate</name>
        <dbReference type="ChEBI" id="CHEBI:597326"/>
    </cofactor>
</comment>
<dbReference type="PANTHER" id="PTHR48078:SF6">
    <property type="entry name" value="L-THREONINE DEHYDRATASE CATABOLIC TDCB"/>
    <property type="match status" value="1"/>
</dbReference>
<dbReference type="CDD" id="cd01563">
    <property type="entry name" value="Thr-synth_1"/>
    <property type="match status" value="1"/>
</dbReference>
<dbReference type="EMBL" id="ATMT01000044">
    <property type="protein sequence ID" value="EPY07375.1"/>
    <property type="molecule type" value="Genomic_DNA"/>
</dbReference>
<dbReference type="InterPro" id="IPR036052">
    <property type="entry name" value="TrpB-like_PALP_sf"/>
</dbReference>
<feature type="compositionally biased region" description="Polar residues" evidence="4">
    <location>
        <begin position="436"/>
        <end position="452"/>
    </location>
</feature>
<dbReference type="InterPro" id="IPR001926">
    <property type="entry name" value="TrpB-like_PALP"/>
</dbReference>
<dbReference type="PROSITE" id="PS00165">
    <property type="entry name" value="DEHYDRATASE_SER_THR"/>
    <property type="match status" value="1"/>
</dbReference>
<evidence type="ECO:0000256" key="2">
    <source>
        <dbReference type="ARBA" id="ARBA00022898"/>
    </source>
</evidence>
<dbReference type="eggNOG" id="COG0498">
    <property type="taxonomic scope" value="Bacteria"/>
</dbReference>
<dbReference type="PANTHER" id="PTHR48078">
    <property type="entry name" value="THREONINE DEHYDRATASE, MITOCHONDRIAL-RELATED"/>
    <property type="match status" value="1"/>
</dbReference>
<accession>S9UA48</accession>
<dbReference type="Gene3D" id="3.40.50.1100">
    <property type="match status" value="2"/>
</dbReference>
<keyword evidence="3 6" id="KW-0456">Lyase</keyword>
<name>S9UA48_PAEAL</name>
<protein>
    <submittedName>
        <fullName evidence="6">Threonine synthase</fullName>
        <ecNumber evidence="6">4.2.3.1</ecNumber>
    </submittedName>
</protein>
<gene>
    <name evidence="6" type="ORF">PAALTS15_11294</name>
</gene>
<dbReference type="GO" id="GO:0004795">
    <property type="term" value="F:threonine synthase activity"/>
    <property type="evidence" value="ECO:0007669"/>
    <property type="project" value="UniProtKB-EC"/>
</dbReference>
<dbReference type="InterPro" id="IPR000634">
    <property type="entry name" value="Ser/Thr_deHydtase_PyrdxlP-BS"/>
</dbReference>
<dbReference type="Proteomes" id="UP000015344">
    <property type="component" value="Unassembled WGS sequence"/>
</dbReference>
<dbReference type="GO" id="GO:0009097">
    <property type="term" value="P:isoleucine biosynthetic process"/>
    <property type="evidence" value="ECO:0007669"/>
    <property type="project" value="TreeGrafter"/>
</dbReference>
<evidence type="ECO:0000259" key="5">
    <source>
        <dbReference type="Pfam" id="PF00291"/>
    </source>
</evidence>
<dbReference type="GO" id="GO:0006565">
    <property type="term" value="P:L-serine catabolic process"/>
    <property type="evidence" value="ECO:0007669"/>
    <property type="project" value="TreeGrafter"/>
</dbReference>
<evidence type="ECO:0000313" key="7">
    <source>
        <dbReference type="Proteomes" id="UP000015344"/>
    </source>
</evidence>
<dbReference type="EC" id="4.2.3.1" evidence="6"/>
<reference evidence="6 7" key="1">
    <citation type="submission" date="2013-05" db="EMBL/GenBank/DDBJ databases">
        <authorList>
            <person name="Strain E.A."/>
            <person name="Brown E."/>
            <person name="Allard M.W."/>
            <person name="Luo Y.L."/>
        </authorList>
    </citation>
    <scope>NUCLEOTIDE SEQUENCE [LARGE SCALE GENOMIC DNA]</scope>
    <source>
        <strain evidence="6 7">TS-15</strain>
    </source>
</reference>
<dbReference type="PATRIC" id="fig|1117108.3.peg.2346"/>
<evidence type="ECO:0000256" key="3">
    <source>
        <dbReference type="ARBA" id="ARBA00023239"/>
    </source>
</evidence>
<dbReference type="GO" id="GO:0003941">
    <property type="term" value="F:L-serine ammonia-lyase activity"/>
    <property type="evidence" value="ECO:0007669"/>
    <property type="project" value="TreeGrafter"/>
</dbReference>
<dbReference type="GO" id="GO:0030170">
    <property type="term" value="F:pyridoxal phosphate binding"/>
    <property type="evidence" value="ECO:0007669"/>
    <property type="project" value="InterPro"/>
</dbReference>
<feature type="domain" description="Tryptophan synthase beta chain-like PALP" evidence="5">
    <location>
        <begin position="106"/>
        <end position="412"/>
    </location>
</feature>
<dbReference type="GO" id="GO:0004794">
    <property type="term" value="F:threonine deaminase activity"/>
    <property type="evidence" value="ECO:0007669"/>
    <property type="project" value="TreeGrafter"/>
</dbReference>
<evidence type="ECO:0000256" key="1">
    <source>
        <dbReference type="ARBA" id="ARBA00001933"/>
    </source>
</evidence>
<dbReference type="Pfam" id="PF00291">
    <property type="entry name" value="PALP"/>
    <property type="match status" value="1"/>
</dbReference>
<organism evidence="6 7">
    <name type="scientific">Paenibacillus alvei TS-15</name>
    <dbReference type="NCBI Taxonomy" id="1117108"/>
    <lineage>
        <taxon>Bacteria</taxon>
        <taxon>Bacillati</taxon>
        <taxon>Bacillota</taxon>
        <taxon>Bacilli</taxon>
        <taxon>Bacillales</taxon>
        <taxon>Paenibacillaceae</taxon>
        <taxon>Paenibacillus</taxon>
    </lineage>
</organism>
<comment type="caution">
    <text evidence="6">The sequence shown here is derived from an EMBL/GenBank/DDBJ whole genome shotgun (WGS) entry which is preliminary data.</text>
</comment>
<evidence type="ECO:0000256" key="4">
    <source>
        <dbReference type="SAM" id="MobiDB-lite"/>
    </source>
</evidence>
<feature type="region of interest" description="Disordered" evidence="4">
    <location>
        <begin position="432"/>
        <end position="452"/>
    </location>
</feature>
<dbReference type="InterPro" id="IPR050147">
    <property type="entry name" value="Ser/Thr_Dehydratase"/>
</dbReference>
<evidence type="ECO:0000313" key="6">
    <source>
        <dbReference type="EMBL" id="EPY07375.1"/>
    </source>
</evidence>
<sequence length="452" mass="48686">MDVSQIVQSFPLTVPTEAPLLPSLHVQKGERTVLFSYISHLHCPKCKTSYSPHKQAHLCACGSPLLVAYRLDELKDTVRRSELAAREPSLWRYHELLPIELKQNVISLGEGLTPLLPLPKLGHRIGIPQLYMKDDGLLPTGSFKARGAAVGVSKAKDLGVQELALPTNGNAGAAWALYAARAGIRSTVVMPVDAPAITRSECAIAGARLHLVNGLISDAGKIVSQAISDDDSLYDASTLKEPYRIEGKKTIGFEIAEQLGWKLPDVILYPTGGGVGLIGIYKALTELQALGWVQGKLPRFVTVQSAGCAPIVEAWKNKHTESIPWPNASTLAFGINVPKALGDFLILDAIYRTEGCAIAVDDRALLGEQRLIAELEGTFICPEGASTFVAARRLRDSGWIQDNDTVVAINTGLGLKYPHVVQTSIPILEPGDSLNRRSTVSGRQSNSRGETG</sequence>
<dbReference type="AlphaFoldDB" id="S9UA48"/>
<dbReference type="GO" id="GO:0006567">
    <property type="term" value="P:L-threonine catabolic process"/>
    <property type="evidence" value="ECO:0007669"/>
    <property type="project" value="TreeGrafter"/>
</dbReference>
<dbReference type="SUPFAM" id="SSF53686">
    <property type="entry name" value="Tryptophan synthase beta subunit-like PLP-dependent enzymes"/>
    <property type="match status" value="1"/>
</dbReference>
<dbReference type="NCBIfam" id="NF006050">
    <property type="entry name" value="PRK08197.1"/>
    <property type="match status" value="1"/>
</dbReference>
<proteinExistence type="predicted"/>